<dbReference type="GO" id="GO:0006950">
    <property type="term" value="P:response to stress"/>
    <property type="evidence" value="ECO:0007669"/>
    <property type="project" value="UniProtKB-ARBA"/>
</dbReference>
<keyword evidence="10" id="KW-1185">Reference proteome</keyword>
<evidence type="ECO:0000256" key="5">
    <source>
        <dbReference type="ARBA" id="ARBA00022989"/>
    </source>
</evidence>
<comment type="caution">
    <text evidence="9">The sequence shown here is derived from an EMBL/GenBank/DDBJ whole genome shotgun (WGS) entry which is preliminary data.</text>
</comment>
<dbReference type="SUPFAM" id="SSF144091">
    <property type="entry name" value="Rhomboid-like"/>
    <property type="match status" value="1"/>
</dbReference>
<evidence type="ECO:0000313" key="10">
    <source>
        <dbReference type="Proteomes" id="UP000799439"/>
    </source>
</evidence>
<evidence type="ECO:0000313" key="9">
    <source>
        <dbReference type="EMBL" id="KAF2151124.1"/>
    </source>
</evidence>
<dbReference type="EMBL" id="ML996088">
    <property type="protein sequence ID" value="KAF2151124.1"/>
    <property type="molecule type" value="Genomic_DNA"/>
</dbReference>
<protein>
    <recommendedName>
        <fullName evidence="7">Derlin</fullName>
    </recommendedName>
</protein>
<proteinExistence type="inferred from homology"/>
<dbReference type="GO" id="GO:0005789">
    <property type="term" value="C:endoplasmic reticulum membrane"/>
    <property type="evidence" value="ECO:0007669"/>
    <property type="project" value="UniProtKB-SubCell"/>
</dbReference>
<feature type="transmembrane region" description="Helical" evidence="7">
    <location>
        <begin position="158"/>
        <end position="177"/>
    </location>
</feature>
<evidence type="ECO:0000256" key="4">
    <source>
        <dbReference type="ARBA" id="ARBA00022824"/>
    </source>
</evidence>
<dbReference type="PANTHER" id="PTHR11009">
    <property type="entry name" value="DER1-LIKE PROTEIN, DERLIN"/>
    <property type="match status" value="1"/>
</dbReference>
<feature type="region of interest" description="Disordered" evidence="8">
    <location>
        <begin position="228"/>
        <end position="269"/>
    </location>
</feature>
<organism evidence="9 10">
    <name type="scientific">Myriangium duriaei CBS 260.36</name>
    <dbReference type="NCBI Taxonomy" id="1168546"/>
    <lineage>
        <taxon>Eukaryota</taxon>
        <taxon>Fungi</taxon>
        <taxon>Dikarya</taxon>
        <taxon>Ascomycota</taxon>
        <taxon>Pezizomycotina</taxon>
        <taxon>Dothideomycetes</taxon>
        <taxon>Dothideomycetidae</taxon>
        <taxon>Myriangiales</taxon>
        <taxon>Myriangiaceae</taxon>
        <taxon>Myriangium</taxon>
    </lineage>
</organism>
<feature type="transmembrane region" description="Helical" evidence="7">
    <location>
        <begin position="59"/>
        <end position="82"/>
    </location>
</feature>
<dbReference type="Pfam" id="PF04511">
    <property type="entry name" value="DER1"/>
    <property type="match status" value="1"/>
</dbReference>
<dbReference type="Proteomes" id="UP000799439">
    <property type="component" value="Unassembled WGS sequence"/>
</dbReference>
<keyword evidence="5 7" id="KW-1133">Transmembrane helix</keyword>
<reference evidence="9" key="1">
    <citation type="journal article" date="2020" name="Stud. Mycol.">
        <title>101 Dothideomycetes genomes: a test case for predicting lifestyles and emergence of pathogens.</title>
        <authorList>
            <person name="Haridas S."/>
            <person name="Albert R."/>
            <person name="Binder M."/>
            <person name="Bloem J."/>
            <person name="Labutti K."/>
            <person name="Salamov A."/>
            <person name="Andreopoulos B."/>
            <person name="Baker S."/>
            <person name="Barry K."/>
            <person name="Bills G."/>
            <person name="Bluhm B."/>
            <person name="Cannon C."/>
            <person name="Castanera R."/>
            <person name="Culley D."/>
            <person name="Daum C."/>
            <person name="Ezra D."/>
            <person name="Gonzalez J."/>
            <person name="Henrissat B."/>
            <person name="Kuo A."/>
            <person name="Liang C."/>
            <person name="Lipzen A."/>
            <person name="Lutzoni F."/>
            <person name="Magnuson J."/>
            <person name="Mondo S."/>
            <person name="Nolan M."/>
            <person name="Ohm R."/>
            <person name="Pangilinan J."/>
            <person name="Park H.-J."/>
            <person name="Ramirez L."/>
            <person name="Alfaro M."/>
            <person name="Sun H."/>
            <person name="Tritt A."/>
            <person name="Yoshinaga Y."/>
            <person name="Zwiers L.-H."/>
            <person name="Turgeon B."/>
            <person name="Goodwin S."/>
            <person name="Spatafora J."/>
            <person name="Crous P."/>
            <person name="Grigoriev I."/>
        </authorList>
    </citation>
    <scope>NUCLEOTIDE SEQUENCE</scope>
    <source>
        <strain evidence="9">CBS 260.36</strain>
    </source>
</reference>
<dbReference type="InterPro" id="IPR035952">
    <property type="entry name" value="Rhomboid-like_sf"/>
</dbReference>
<feature type="transmembrane region" description="Helical" evidence="7">
    <location>
        <begin position="102"/>
        <end position="122"/>
    </location>
</feature>
<keyword evidence="6 7" id="KW-0472">Membrane</keyword>
<evidence type="ECO:0000256" key="3">
    <source>
        <dbReference type="ARBA" id="ARBA00022692"/>
    </source>
</evidence>
<evidence type="ECO:0000256" key="1">
    <source>
        <dbReference type="ARBA" id="ARBA00004477"/>
    </source>
</evidence>
<feature type="non-terminal residue" evidence="9">
    <location>
        <position position="269"/>
    </location>
</feature>
<evidence type="ECO:0000256" key="6">
    <source>
        <dbReference type="ARBA" id="ARBA00023136"/>
    </source>
</evidence>
<accession>A0A9P4MIK1</accession>
<keyword evidence="4 7" id="KW-0256">Endoplasmic reticulum</keyword>
<evidence type="ECO:0000256" key="8">
    <source>
        <dbReference type="SAM" id="MobiDB-lite"/>
    </source>
</evidence>
<name>A0A9P4MIK1_9PEZI</name>
<keyword evidence="3 7" id="KW-0812">Transmembrane</keyword>
<gene>
    <name evidence="9" type="ORF">K461DRAFT_243365</name>
</gene>
<comment type="similarity">
    <text evidence="2 7">Belongs to the derlin family.</text>
</comment>
<evidence type="ECO:0000256" key="2">
    <source>
        <dbReference type="ARBA" id="ARBA00008917"/>
    </source>
</evidence>
<dbReference type="InterPro" id="IPR007599">
    <property type="entry name" value="DER1"/>
</dbReference>
<feature type="compositionally biased region" description="Low complexity" evidence="8">
    <location>
        <begin position="236"/>
        <end position="269"/>
    </location>
</feature>
<dbReference type="Gene3D" id="1.20.1540.10">
    <property type="entry name" value="Rhomboid-like"/>
    <property type="match status" value="1"/>
</dbReference>
<comment type="subcellular location">
    <subcellularLocation>
        <location evidence="1 7">Endoplasmic reticulum membrane</location>
        <topology evidence="1 7">Multi-pass membrane protein</topology>
    </subcellularLocation>
</comment>
<dbReference type="AlphaFoldDB" id="A0A9P4MIK1"/>
<dbReference type="OrthoDB" id="19102at2759"/>
<evidence type="ECO:0000256" key="7">
    <source>
        <dbReference type="RuleBase" id="RU363059"/>
    </source>
</evidence>
<comment type="function">
    <text evidence="7">May be involved in the degradation of misfolded endoplasmic reticulum (ER) luminal proteins.</text>
</comment>
<sequence length="269" mass="29835">MSVSNDIVHLFWATPPVTRYMVAATLALSVSSHVLHIIPIYSLLFWWQAVFTYRRIPQVWRLVTTFLLSGGGLSIIFDPYFMYTYGKQLETGSPRFTPPGEFLTFVIFCGSVILFLAGYLLGGSSLLGPLIMSWAYMYSVDSPEHTINFWFVKIKARYLPWAMLVITLLLSGPYGVLLEGTGIVASHMYDFLTRLWPEYGGGRNYIHAPQFIKRLFYGPADAGTRRKYGTAFQPRTGPAAGSTSPPTSGSSWTSGFTSGGSSWSNRGAG</sequence>
<feature type="transmembrane region" description="Helical" evidence="7">
    <location>
        <begin position="20"/>
        <end position="47"/>
    </location>
</feature>